<dbReference type="NCBIfam" id="NF038404">
    <property type="entry name" value="perm_prefix_2"/>
    <property type="match status" value="1"/>
</dbReference>
<feature type="domain" description="MacB-like periplasmic core" evidence="8">
    <location>
        <begin position="94"/>
        <end position="314"/>
    </location>
</feature>
<sequence length="882" mass="100015">MSPPRWPGYLLRWFCAPHRVEEMEGDLDELFQQRIREVGLRKARRRYVRDVASLLRPSLMKREQYDYHRPTNTTMLRNYLKIAFRNLITNRVYSFINIGGLAVGMAVAMLTGLWLYDELSYNRYFQRYDRIAQVMQNQIQNGEIKSSRSLPFPLIHELKTSYKSHFKHIVTSTYPEDYILTSGEKKLSKTGQFIDAEAPEMFTLQMIKGSWASLQDHQSILLSATTANALFGDADPIGRRVKLNTNMDVKVTGVYNDFPLNTEFHNTQFLASWDYFVATNAYMREKKWDNHAVSIYAERQPNISFEQATASIQNAELNVIRHLESMKGEAATNPQIWLNPMHNWHLYSDFKNGVASNDSVQYVWLVGLIGFFVLLLACINFMNLSTACSEKRAKEVGIRKAIGSLRSQLIGQFLSESLLVVVIAFSLAVLIVTVSLSWFNELAAKQMSMLWTNWFFWLFSLGFIMLTSLLSGSYPAFYLTSFQPVKVLKGAGLARIQLGRLASLPRKVLVVTQFTVSITLIICTIVVYRQIQFAKNRPVGYSREGLLMVPMQSSDFYGKTDLLRRELTNTGAVTDVAESQSPITGVWSSNDGFRWKGMAMASTDKFATLDISPEYAKTIGWQFVAGRNFSKEFASDSSGFVINETAAKLMGLAHPVGETIHWKSQWMTNNVEKPYRILGVVKDMVMESPFKSVKPTVFLLAGNPNWINIRLNPAVNTRAALPQIEAVFKKLIPTAPFEYKFADDEYATKFRSEERIGKLASFFAVLAVFISCLGLFGLASFVAEQRTKEIGIRKVLGASVAKLWAMLSTDFIVLVLIAFGIAMPTTYYFLDGWLKNYQYRTELSWWIFAASGLGALIVTLLTVSYQSIKAALVNPIKSLRSE</sequence>
<keyword evidence="5 6" id="KW-0472">Membrane</keyword>
<dbReference type="Pfam" id="PF02687">
    <property type="entry name" value="FtsX"/>
    <property type="match status" value="2"/>
</dbReference>
<evidence type="ECO:0000256" key="2">
    <source>
        <dbReference type="ARBA" id="ARBA00022475"/>
    </source>
</evidence>
<dbReference type="InterPro" id="IPR050250">
    <property type="entry name" value="Macrolide_Exporter_MacB"/>
</dbReference>
<dbReference type="Proteomes" id="UP000474175">
    <property type="component" value="Unassembled WGS sequence"/>
</dbReference>
<dbReference type="InterPro" id="IPR003838">
    <property type="entry name" value="ABC3_permease_C"/>
</dbReference>
<feature type="transmembrane region" description="Helical" evidence="6">
    <location>
        <begin position="362"/>
        <end position="384"/>
    </location>
</feature>
<reference evidence="9 10" key="1">
    <citation type="submission" date="2020-02" db="EMBL/GenBank/DDBJ databases">
        <title>Draft genome sequence of two Spirosoma agri KCTC 52727 and Spirosoma terrae KCTC 52035.</title>
        <authorList>
            <person name="Rojas J."/>
            <person name="Ambika Manirajan B."/>
            <person name="Suarez C."/>
            <person name="Ratering S."/>
            <person name="Schnell S."/>
        </authorList>
    </citation>
    <scope>NUCLEOTIDE SEQUENCE [LARGE SCALE GENOMIC DNA]</scope>
    <source>
        <strain evidence="9 10">KCTC 52035</strain>
    </source>
</reference>
<keyword evidence="4 6" id="KW-1133">Transmembrane helix</keyword>
<comment type="caution">
    <text evidence="9">The sequence shown here is derived from an EMBL/GenBank/DDBJ whole genome shotgun (WGS) entry which is preliminary data.</text>
</comment>
<dbReference type="Pfam" id="PF12704">
    <property type="entry name" value="MacB_PCD"/>
    <property type="match status" value="2"/>
</dbReference>
<feature type="transmembrane region" description="Helical" evidence="6">
    <location>
        <begin position="95"/>
        <end position="116"/>
    </location>
</feature>
<feature type="domain" description="ABC3 transporter permease C-terminal" evidence="7">
    <location>
        <begin position="762"/>
        <end position="871"/>
    </location>
</feature>
<accession>A0A6L9LGG5</accession>
<dbReference type="GO" id="GO:0005886">
    <property type="term" value="C:plasma membrane"/>
    <property type="evidence" value="ECO:0007669"/>
    <property type="project" value="UniProtKB-SubCell"/>
</dbReference>
<evidence type="ECO:0000256" key="6">
    <source>
        <dbReference type="SAM" id="Phobius"/>
    </source>
</evidence>
<keyword evidence="2" id="KW-1003">Cell membrane</keyword>
<dbReference type="InterPro" id="IPR025857">
    <property type="entry name" value="MacB_PCD"/>
</dbReference>
<name>A0A6L9LGG5_9BACT</name>
<feature type="transmembrane region" description="Helical" evidence="6">
    <location>
        <begin position="418"/>
        <end position="439"/>
    </location>
</feature>
<dbReference type="EMBL" id="JAAFZH010000012">
    <property type="protein sequence ID" value="NDU97638.1"/>
    <property type="molecule type" value="Genomic_DNA"/>
</dbReference>
<feature type="domain" description="MacB-like periplasmic core" evidence="8">
    <location>
        <begin position="569"/>
        <end position="726"/>
    </location>
</feature>
<proteinExistence type="predicted"/>
<evidence type="ECO:0000313" key="10">
    <source>
        <dbReference type="Proteomes" id="UP000474175"/>
    </source>
</evidence>
<keyword evidence="3 6" id="KW-0812">Transmembrane</keyword>
<evidence type="ECO:0000259" key="7">
    <source>
        <dbReference type="Pfam" id="PF02687"/>
    </source>
</evidence>
<evidence type="ECO:0000256" key="1">
    <source>
        <dbReference type="ARBA" id="ARBA00004651"/>
    </source>
</evidence>
<feature type="transmembrane region" description="Helical" evidence="6">
    <location>
        <begin position="843"/>
        <end position="863"/>
    </location>
</feature>
<feature type="domain" description="ABC3 transporter permease C-terminal" evidence="7">
    <location>
        <begin position="368"/>
        <end position="484"/>
    </location>
</feature>
<evidence type="ECO:0000313" key="9">
    <source>
        <dbReference type="EMBL" id="NDU97638.1"/>
    </source>
</evidence>
<evidence type="ECO:0000256" key="5">
    <source>
        <dbReference type="ARBA" id="ARBA00023136"/>
    </source>
</evidence>
<dbReference type="AlphaFoldDB" id="A0A6L9LGG5"/>
<keyword evidence="10" id="KW-1185">Reference proteome</keyword>
<comment type="subcellular location">
    <subcellularLocation>
        <location evidence="1">Cell membrane</location>
        <topology evidence="1">Multi-pass membrane protein</topology>
    </subcellularLocation>
</comment>
<evidence type="ECO:0000256" key="4">
    <source>
        <dbReference type="ARBA" id="ARBA00022989"/>
    </source>
</evidence>
<feature type="transmembrane region" description="Helical" evidence="6">
    <location>
        <begin position="508"/>
        <end position="528"/>
    </location>
</feature>
<feature type="transmembrane region" description="Helical" evidence="6">
    <location>
        <begin position="803"/>
        <end position="823"/>
    </location>
</feature>
<dbReference type="PANTHER" id="PTHR30572">
    <property type="entry name" value="MEMBRANE COMPONENT OF TRANSPORTER-RELATED"/>
    <property type="match status" value="1"/>
</dbReference>
<dbReference type="PANTHER" id="PTHR30572:SF18">
    <property type="entry name" value="ABC-TYPE MACROLIDE FAMILY EXPORT SYSTEM PERMEASE COMPONENT 2"/>
    <property type="match status" value="1"/>
</dbReference>
<protein>
    <submittedName>
        <fullName evidence="9">FtsX-like permease family protein</fullName>
    </submittedName>
</protein>
<feature type="transmembrane region" description="Helical" evidence="6">
    <location>
        <begin position="454"/>
        <end position="479"/>
    </location>
</feature>
<dbReference type="GO" id="GO:0022857">
    <property type="term" value="F:transmembrane transporter activity"/>
    <property type="evidence" value="ECO:0007669"/>
    <property type="project" value="TreeGrafter"/>
</dbReference>
<dbReference type="InterPro" id="IPR047699">
    <property type="entry name" value="Permease_put_prefix"/>
</dbReference>
<evidence type="ECO:0000256" key="3">
    <source>
        <dbReference type="ARBA" id="ARBA00022692"/>
    </source>
</evidence>
<evidence type="ECO:0000259" key="8">
    <source>
        <dbReference type="Pfam" id="PF12704"/>
    </source>
</evidence>
<dbReference type="RefSeq" id="WP_163953293.1">
    <property type="nucleotide sequence ID" value="NZ_JAAFZH010000012.1"/>
</dbReference>
<feature type="transmembrane region" description="Helical" evidence="6">
    <location>
        <begin position="759"/>
        <end position="782"/>
    </location>
</feature>
<gene>
    <name evidence="9" type="ORF">GK108_22330</name>
</gene>
<organism evidence="9 10">
    <name type="scientific">Spirosoma terrae</name>
    <dbReference type="NCBI Taxonomy" id="1968276"/>
    <lineage>
        <taxon>Bacteria</taxon>
        <taxon>Pseudomonadati</taxon>
        <taxon>Bacteroidota</taxon>
        <taxon>Cytophagia</taxon>
        <taxon>Cytophagales</taxon>
        <taxon>Cytophagaceae</taxon>
        <taxon>Spirosoma</taxon>
    </lineage>
</organism>